<keyword evidence="3 7" id="KW-0547">Nucleotide-binding</keyword>
<evidence type="ECO:0000256" key="1">
    <source>
        <dbReference type="ARBA" id="ARBA00008023"/>
    </source>
</evidence>
<evidence type="ECO:0000313" key="10">
    <source>
        <dbReference type="Proteomes" id="UP001214250"/>
    </source>
</evidence>
<dbReference type="InterPro" id="IPR002637">
    <property type="entry name" value="RdgB/HAM1"/>
</dbReference>
<comment type="catalytic activity">
    <reaction evidence="7">
        <text>dITP + H2O = dIMP + diphosphate + H(+)</text>
        <dbReference type="Rhea" id="RHEA:28342"/>
        <dbReference type="ChEBI" id="CHEBI:15377"/>
        <dbReference type="ChEBI" id="CHEBI:15378"/>
        <dbReference type="ChEBI" id="CHEBI:33019"/>
        <dbReference type="ChEBI" id="CHEBI:61194"/>
        <dbReference type="ChEBI" id="CHEBI:61382"/>
        <dbReference type="EC" id="3.6.1.66"/>
    </reaction>
</comment>
<sequence length="197" mass="20907">MKIIAATNNKHKLVELRAILKQLGIEVLSAADVGGIPDVVEDADTFVGNASKKAIESSTFLGMPVLSDDSGLCVDSLDGRPGVFSARYGGAGLNDTDRCHKLLGELKDCDKRKAHFACVIALADGKGNFLGSSMGKCQGHIAENMTGDEGFGYDPLFIPDGYEQSFAELGEETKNSLSHRKNALANAIADGLFDKLK</sequence>
<feature type="active site" description="Proton acceptor" evidence="7">
    <location>
        <position position="69"/>
    </location>
</feature>
<name>A0ABY7VZQ9_9BACT</name>
<dbReference type="SUPFAM" id="SSF52972">
    <property type="entry name" value="ITPase-like"/>
    <property type="match status" value="1"/>
</dbReference>
<proteinExistence type="inferred from homology"/>
<keyword evidence="2 7" id="KW-0479">Metal-binding</keyword>
<accession>A0ABY7VZQ9</accession>
<dbReference type="InterPro" id="IPR029001">
    <property type="entry name" value="ITPase-like_fam"/>
</dbReference>
<evidence type="ECO:0000256" key="8">
    <source>
        <dbReference type="RuleBase" id="RU003781"/>
    </source>
</evidence>
<keyword evidence="6 7" id="KW-0546">Nucleotide metabolism</keyword>
<feature type="binding site" evidence="7">
    <location>
        <position position="69"/>
    </location>
    <ligand>
        <name>Mg(2+)</name>
        <dbReference type="ChEBI" id="CHEBI:18420"/>
    </ligand>
</feature>
<dbReference type="PANTHER" id="PTHR11067">
    <property type="entry name" value="INOSINE TRIPHOSPHATE PYROPHOSPHATASE/HAM1 PROTEIN"/>
    <property type="match status" value="1"/>
</dbReference>
<keyword evidence="4 7" id="KW-0378">Hydrolase</keyword>
<reference evidence="9 10" key="1">
    <citation type="submission" date="2023-02" db="EMBL/GenBank/DDBJ databases">
        <title>Genome sequence of Lentisphaera profundi SAORIC-696.</title>
        <authorList>
            <person name="Kim e."/>
            <person name="Cho J.-C."/>
            <person name="Choi A."/>
            <person name="Kang I."/>
        </authorList>
    </citation>
    <scope>NUCLEOTIDE SEQUENCE [LARGE SCALE GENOMIC DNA]</scope>
    <source>
        <strain evidence="9 10">SAORIC-696</strain>
    </source>
</reference>
<dbReference type="Pfam" id="PF01725">
    <property type="entry name" value="Ham1p_like"/>
    <property type="match status" value="1"/>
</dbReference>
<comment type="caution">
    <text evidence="7">Lacks conserved residue(s) required for the propagation of feature annotation.</text>
</comment>
<dbReference type="Proteomes" id="UP001214250">
    <property type="component" value="Chromosome 2"/>
</dbReference>
<evidence type="ECO:0000256" key="5">
    <source>
        <dbReference type="ARBA" id="ARBA00022842"/>
    </source>
</evidence>
<organism evidence="9 10">
    <name type="scientific">Lentisphaera profundi</name>
    <dbReference type="NCBI Taxonomy" id="1658616"/>
    <lineage>
        <taxon>Bacteria</taxon>
        <taxon>Pseudomonadati</taxon>
        <taxon>Lentisphaerota</taxon>
        <taxon>Lentisphaeria</taxon>
        <taxon>Lentisphaerales</taxon>
        <taxon>Lentisphaeraceae</taxon>
        <taxon>Lentisphaera</taxon>
    </lineage>
</organism>
<dbReference type="RefSeq" id="WP_274153643.1">
    <property type="nucleotide sequence ID" value="NZ_CP117812.1"/>
</dbReference>
<feature type="binding site" evidence="7">
    <location>
        <position position="70"/>
    </location>
    <ligand>
        <name>substrate</name>
    </ligand>
</feature>
<feature type="binding site" evidence="7">
    <location>
        <begin position="151"/>
        <end position="154"/>
    </location>
    <ligand>
        <name>substrate</name>
    </ligand>
</feature>
<dbReference type="HAMAP" id="MF_01405">
    <property type="entry name" value="Non_canon_purine_NTPase"/>
    <property type="match status" value="1"/>
</dbReference>
<dbReference type="EMBL" id="CP117812">
    <property type="protein sequence ID" value="WDE98774.1"/>
    <property type="molecule type" value="Genomic_DNA"/>
</dbReference>
<evidence type="ECO:0000256" key="3">
    <source>
        <dbReference type="ARBA" id="ARBA00022741"/>
    </source>
</evidence>
<evidence type="ECO:0000256" key="7">
    <source>
        <dbReference type="HAMAP-Rule" id="MF_01405"/>
    </source>
</evidence>
<comment type="subunit">
    <text evidence="7">Homodimer.</text>
</comment>
<keyword evidence="10" id="KW-1185">Reference proteome</keyword>
<dbReference type="Gene3D" id="3.90.950.10">
    <property type="match status" value="1"/>
</dbReference>
<comment type="function">
    <text evidence="7">Pyrophosphatase that catalyzes the hydrolysis of nucleoside triphosphates to their monophosphate derivatives, with a high preference for the non-canonical purine nucleotides XTP (xanthosine triphosphate), dITP (deoxyinosine triphosphate) and ITP. Seems to function as a house-cleaning enzyme that removes non-canonical purine nucleotides from the nucleotide pool, thus preventing their incorporation into DNA/RNA and avoiding chromosomal lesions.</text>
</comment>
<dbReference type="InterPro" id="IPR020922">
    <property type="entry name" value="dITP/XTP_pyrophosphatase"/>
</dbReference>
<protein>
    <recommendedName>
        <fullName evidence="7">dITP/XTP pyrophosphatase</fullName>
        <ecNumber evidence="7">3.6.1.66</ecNumber>
    </recommendedName>
    <alternativeName>
        <fullName evidence="7">Non-canonical purine NTP pyrophosphatase</fullName>
    </alternativeName>
    <alternativeName>
        <fullName evidence="7">Non-standard purine NTP pyrophosphatase</fullName>
    </alternativeName>
    <alternativeName>
        <fullName evidence="7">Nucleoside-triphosphate diphosphatase</fullName>
    </alternativeName>
    <alternativeName>
        <fullName evidence="7">Nucleoside-triphosphate pyrophosphatase</fullName>
        <shortName evidence="7">NTPase</shortName>
    </alternativeName>
</protein>
<dbReference type="PANTHER" id="PTHR11067:SF9">
    <property type="entry name" value="INOSINE TRIPHOSPHATE PYROPHOSPHATASE"/>
    <property type="match status" value="1"/>
</dbReference>
<gene>
    <name evidence="9" type="primary">rdgB</name>
    <name evidence="9" type="ORF">PQO03_13100</name>
</gene>
<comment type="similarity">
    <text evidence="1 7 8">Belongs to the HAM1 NTPase family.</text>
</comment>
<comment type="catalytic activity">
    <reaction evidence="7">
        <text>ITP + H2O = IMP + diphosphate + H(+)</text>
        <dbReference type="Rhea" id="RHEA:29399"/>
        <dbReference type="ChEBI" id="CHEBI:15377"/>
        <dbReference type="ChEBI" id="CHEBI:15378"/>
        <dbReference type="ChEBI" id="CHEBI:33019"/>
        <dbReference type="ChEBI" id="CHEBI:58053"/>
        <dbReference type="ChEBI" id="CHEBI:61402"/>
        <dbReference type="EC" id="3.6.1.66"/>
    </reaction>
</comment>
<comment type="catalytic activity">
    <reaction evidence="7">
        <text>XTP + H2O = XMP + diphosphate + H(+)</text>
        <dbReference type="Rhea" id="RHEA:28610"/>
        <dbReference type="ChEBI" id="CHEBI:15377"/>
        <dbReference type="ChEBI" id="CHEBI:15378"/>
        <dbReference type="ChEBI" id="CHEBI:33019"/>
        <dbReference type="ChEBI" id="CHEBI:57464"/>
        <dbReference type="ChEBI" id="CHEBI:61314"/>
        <dbReference type="EC" id="3.6.1.66"/>
    </reaction>
</comment>
<evidence type="ECO:0000256" key="2">
    <source>
        <dbReference type="ARBA" id="ARBA00022723"/>
    </source>
</evidence>
<evidence type="ECO:0000313" key="9">
    <source>
        <dbReference type="EMBL" id="WDE98774.1"/>
    </source>
</evidence>
<feature type="binding site" evidence="7">
    <location>
        <position position="174"/>
    </location>
    <ligand>
        <name>substrate</name>
    </ligand>
</feature>
<feature type="binding site" evidence="7">
    <location>
        <begin position="179"/>
        <end position="180"/>
    </location>
    <ligand>
        <name>substrate</name>
    </ligand>
</feature>
<dbReference type="CDD" id="cd00515">
    <property type="entry name" value="HAM1"/>
    <property type="match status" value="1"/>
</dbReference>
<comment type="cofactor">
    <cofactor evidence="7">
        <name>Mg(2+)</name>
        <dbReference type="ChEBI" id="CHEBI:18420"/>
    </cofactor>
    <text evidence="7">Binds 1 Mg(2+) ion per subunit.</text>
</comment>
<evidence type="ECO:0000256" key="6">
    <source>
        <dbReference type="ARBA" id="ARBA00023080"/>
    </source>
</evidence>
<dbReference type="EC" id="3.6.1.66" evidence="7"/>
<dbReference type="NCBIfam" id="TIGR00042">
    <property type="entry name" value="RdgB/HAM1 family non-canonical purine NTP pyrophosphatase"/>
    <property type="match status" value="1"/>
</dbReference>
<evidence type="ECO:0000256" key="4">
    <source>
        <dbReference type="ARBA" id="ARBA00022801"/>
    </source>
</evidence>
<feature type="binding site" evidence="7">
    <location>
        <begin position="7"/>
        <end position="12"/>
    </location>
    <ligand>
        <name>substrate</name>
    </ligand>
</feature>
<keyword evidence="5 7" id="KW-0460">Magnesium</keyword>